<feature type="region of interest" description="Disordered" evidence="2">
    <location>
        <begin position="118"/>
        <end position="139"/>
    </location>
</feature>
<dbReference type="PANTHER" id="PTHR47657:SF7">
    <property type="entry name" value="STEROL REGULATORY ELEMENT-BINDING PROTEIN ECM22"/>
    <property type="match status" value="1"/>
</dbReference>
<dbReference type="EMBL" id="JAHCVI010000006">
    <property type="protein sequence ID" value="KAG7284531.1"/>
    <property type="molecule type" value="Genomic_DNA"/>
</dbReference>
<comment type="caution">
    <text evidence="4">The sequence shown here is derived from an EMBL/GenBank/DDBJ whole genome shotgun (WGS) entry which is preliminary data.</text>
</comment>
<dbReference type="PROSITE" id="PS50048">
    <property type="entry name" value="ZN2_CY6_FUNGAL_2"/>
    <property type="match status" value="1"/>
</dbReference>
<dbReference type="GO" id="GO:0000981">
    <property type="term" value="F:DNA-binding transcription factor activity, RNA polymerase II-specific"/>
    <property type="evidence" value="ECO:0007669"/>
    <property type="project" value="InterPro"/>
</dbReference>
<name>A0AAD4ENL1_9PEZI</name>
<feature type="compositionally biased region" description="Polar residues" evidence="2">
    <location>
        <begin position="123"/>
        <end position="134"/>
    </location>
</feature>
<feature type="compositionally biased region" description="Low complexity" evidence="2">
    <location>
        <begin position="1"/>
        <end position="22"/>
    </location>
</feature>
<dbReference type="Pfam" id="PF00172">
    <property type="entry name" value="Zn_clus"/>
    <property type="match status" value="1"/>
</dbReference>
<dbReference type="PROSITE" id="PS00463">
    <property type="entry name" value="ZN2_CY6_FUNGAL_1"/>
    <property type="match status" value="1"/>
</dbReference>
<proteinExistence type="predicted"/>
<gene>
    <name evidence="4" type="ORF">NEMBOFW57_010906</name>
</gene>
<dbReference type="InterPro" id="IPR036864">
    <property type="entry name" value="Zn2-C6_fun-type_DNA-bd_sf"/>
</dbReference>
<dbReference type="Proteomes" id="UP001197093">
    <property type="component" value="Unassembled WGS sequence"/>
</dbReference>
<dbReference type="PANTHER" id="PTHR47657">
    <property type="entry name" value="STEROL REGULATORY ELEMENT-BINDING PROTEIN ECM22"/>
    <property type="match status" value="1"/>
</dbReference>
<evidence type="ECO:0000259" key="3">
    <source>
        <dbReference type="PROSITE" id="PS50048"/>
    </source>
</evidence>
<dbReference type="InterPro" id="IPR021858">
    <property type="entry name" value="Fun_TF"/>
</dbReference>
<evidence type="ECO:0000256" key="1">
    <source>
        <dbReference type="ARBA" id="ARBA00023242"/>
    </source>
</evidence>
<evidence type="ECO:0000313" key="4">
    <source>
        <dbReference type="EMBL" id="KAG7284531.1"/>
    </source>
</evidence>
<dbReference type="GO" id="GO:0008270">
    <property type="term" value="F:zinc ion binding"/>
    <property type="evidence" value="ECO:0007669"/>
    <property type="project" value="InterPro"/>
</dbReference>
<feature type="domain" description="Zn(2)-C6 fungal-type" evidence="3">
    <location>
        <begin position="73"/>
        <end position="103"/>
    </location>
</feature>
<organism evidence="4 5">
    <name type="scientific">Staphylotrichum longicolle</name>
    <dbReference type="NCBI Taxonomy" id="669026"/>
    <lineage>
        <taxon>Eukaryota</taxon>
        <taxon>Fungi</taxon>
        <taxon>Dikarya</taxon>
        <taxon>Ascomycota</taxon>
        <taxon>Pezizomycotina</taxon>
        <taxon>Sordariomycetes</taxon>
        <taxon>Sordariomycetidae</taxon>
        <taxon>Sordariales</taxon>
        <taxon>Chaetomiaceae</taxon>
        <taxon>Staphylotrichum</taxon>
    </lineage>
</organism>
<keyword evidence="1" id="KW-0539">Nucleus</keyword>
<keyword evidence="5" id="KW-1185">Reference proteome</keyword>
<accession>A0AAD4ENL1</accession>
<evidence type="ECO:0000256" key="2">
    <source>
        <dbReference type="SAM" id="MobiDB-lite"/>
    </source>
</evidence>
<dbReference type="Gene3D" id="4.10.240.10">
    <property type="entry name" value="Zn(2)-C6 fungal-type DNA-binding domain"/>
    <property type="match status" value="1"/>
</dbReference>
<feature type="region of interest" description="Disordered" evidence="2">
    <location>
        <begin position="1"/>
        <end position="72"/>
    </location>
</feature>
<dbReference type="AlphaFoldDB" id="A0AAD4ENL1"/>
<feature type="compositionally biased region" description="Low complexity" evidence="2">
    <location>
        <begin position="33"/>
        <end position="52"/>
    </location>
</feature>
<dbReference type="InterPro" id="IPR052400">
    <property type="entry name" value="Zn2-C6_fungal_TF"/>
</dbReference>
<dbReference type="CDD" id="cd00067">
    <property type="entry name" value="GAL4"/>
    <property type="match status" value="1"/>
</dbReference>
<dbReference type="SUPFAM" id="SSF57701">
    <property type="entry name" value="Zn2/Cys6 DNA-binding domain"/>
    <property type="match status" value="1"/>
</dbReference>
<sequence>MRELISMMSGLEPPSEEPGPSEQPVSASSVEQATTSTPPTPAASGTSLPTPSIKQPPGYTGVGRRTHRKSRTGCTTCKARKIKCDERHPECLNCISHGVECPFLKGGPVARAAARASKVKTHSPVSPASVSTPRFTPAVAPPERAELPMLELELLHNFTTKTYTTLTADSSIWQFWRDDLVQLGLTCDYIMRAVLAVSALHLASQRPDRRDYYVEEAILLHQKASRSAMLVMAAGDKIDTDQGASLFLFSMLTMFFALASPRRSNPDGTFFIGESGFPDWAFLLSGSKSIMDVLGDRGKDTVAAPFLRYGAGRWHAQRAKLDEQARSDAEPLLAPLRARIEAAVADPDLLRTYAHALDELDLALVVRQDPEAPRDVLDAMVWLWVMSDEFVPLLRVPTQEAVAIFAHFCVLLKHHESHWWLQGWGDHVMRRAHEILDEEHRAWIEWPIQEIGRMAGGGVTAVGER</sequence>
<protein>
    <recommendedName>
        <fullName evidence="3">Zn(2)-C6 fungal-type domain-containing protein</fullName>
    </recommendedName>
</protein>
<dbReference type="Pfam" id="PF11951">
    <property type="entry name" value="Fungal_trans_2"/>
    <property type="match status" value="1"/>
</dbReference>
<dbReference type="SMART" id="SM00066">
    <property type="entry name" value="GAL4"/>
    <property type="match status" value="1"/>
</dbReference>
<dbReference type="InterPro" id="IPR001138">
    <property type="entry name" value="Zn2Cys6_DnaBD"/>
</dbReference>
<reference evidence="4" key="1">
    <citation type="submission" date="2023-02" db="EMBL/GenBank/DDBJ databases">
        <authorList>
            <person name="Palmer J.M."/>
        </authorList>
    </citation>
    <scope>NUCLEOTIDE SEQUENCE</scope>
    <source>
        <strain evidence="4">FW57</strain>
    </source>
</reference>
<feature type="compositionally biased region" description="Polar residues" evidence="2">
    <location>
        <begin position="23"/>
        <end position="32"/>
    </location>
</feature>
<evidence type="ECO:0000313" key="5">
    <source>
        <dbReference type="Proteomes" id="UP001197093"/>
    </source>
</evidence>